<proteinExistence type="inferred from homology"/>
<protein>
    <recommendedName>
        <fullName evidence="2">site-specific DNA-methyltransferase (adenine-specific)</fullName>
        <ecNumber evidence="2">2.1.1.72</ecNumber>
    </recommendedName>
</protein>
<name>A0ABU8BY82_9RHOB</name>
<feature type="domain" description="DNA methylase adenine-specific" evidence="9">
    <location>
        <begin position="166"/>
        <end position="472"/>
    </location>
</feature>
<dbReference type="PANTHER" id="PTHR42933">
    <property type="entry name" value="SLR6095 PROTEIN"/>
    <property type="match status" value="1"/>
</dbReference>
<dbReference type="EC" id="2.1.1.72" evidence="2"/>
<organism evidence="11 12">
    <name type="scientific">Gemmobacter denitrificans</name>
    <dbReference type="NCBI Taxonomy" id="3123040"/>
    <lineage>
        <taxon>Bacteria</taxon>
        <taxon>Pseudomonadati</taxon>
        <taxon>Pseudomonadota</taxon>
        <taxon>Alphaproteobacteria</taxon>
        <taxon>Rhodobacterales</taxon>
        <taxon>Paracoccaceae</taxon>
        <taxon>Gemmobacter</taxon>
    </lineage>
</organism>
<dbReference type="GO" id="GO:0032259">
    <property type="term" value="P:methylation"/>
    <property type="evidence" value="ECO:0007669"/>
    <property type="project" value="UniProtKB-KW"/>
</dbReference>
<keyword evidence="6" id="KW-0680">Restriction system</keyword>
<dbReference type="Gene3D" id="1.20.1260.30">
    <property type="match status" value="2"/>
</dbReference>
<reference evidence="11" key="1">
    <citation type="submission" date="2024-02" db="EMBL/GenBank/DDBJ databases">
        <title>Genome sequences of strain Gemmobacter sp. JM10B15.</title>
        <authorList>
            <person name="Zhang M."/>
        </authorList>
    </citation>
    <scope>NUCLEOTIDE SEQUENCE</scope>
    <source>
        <strain evidence="11">JM10B15</strain>
    </source>
</reference>
<dbReference type="Proteomes" id="UP001431963">
    <property type="component" value="Unassembled WGS sequence"/>
</dbReference>
<evidence type="ECO:0000256" key="1">
    <source>
        <dbReference type="ARBA" id="ARBA00006594"/>
    </source>
</evidence>
<dbReference type="PROSITE" id="PS00092">
    <property type="entry name" value="N6_MTASE"/>
    <property type="match status" value="1"/>
</dbReference>
<dbReference type="InterPro" id="IPR004546">
    <property type="entry name" value="Restrct_endonuc_T1M"/>
</dbReference>
<dbReference type="InterPro" id="IPR022749">
    <property type="entry name" value="D12N6_MeTrfase_N"/>
</dbReference>
<evidence type="ECO:0000259" key="9">
    <source>
        <dbReference type="Pfam" id="PF02384"/>
    </source>
</evidence>
<evidence type="ECO:0000313" key="11">
    <source>
        <dbReference type="EMBL" id="MEH7829641.1"/>
    </source>
</evidence>
<evidence type="ECO:0000259" key="10">
    <source>
        <dbReference type="Pfam" id="PF12161"/>
    </source>
</evidence>
<dbReference type="PRINTS" id="PR00507">
    <property type="entry name" value="N12N6MTFRASE"/>
</dbReference>
<dbReference type="Pfam" id="PF02384">
    <property type="entry name" value="N6_Mtase"/>
    <property type="match status" value="1"/>
</dbReference>
<dbReference type="InterPro" id="IPR029063">
    <property type="entry name" value="SAM-dependent_MTases_sf"/>
</dbReference>
<comment type="catalytic activity">
    <reaction evidence="7">
        <text>a 2'-deoxyadenosine in DNA + S-adenosyl-L-methionine = an N(6)-methyl-2'-deoxyadenosine in DNA + S-adenosyl-L-homocysteine + H(+)</text>
        <dbReference type="Rhea" id="RHEA:15197"/>
        <dbReference type="Rhea" id="RHEA-COMP:12418"/>
        <dbReference type="Rhea" id="RHEA-COMP:12419"/>
        <dbReference type="ChEBI" id="CHEBI:15378"/>
        <dbReference type="ChEBI" id="CHEBI:57856"/>
        <dbReference type="ChEBI" id="CHEBI:59789"/>
        <dbReference type="ChEBI" id="CHEBI:90615"/>
        <dbReference type="ChEBI" id="CHEBI:90616"/>
        <dbReference type="EC" id="2.1.1.72"/>
    </reaction>
</comment>
<dbReference type="InterPro" id="IPR003356">
    <property type="entry name" value="DNA_methylase_A-5"/>
</dbReference>
<evidence type="ECO:0000313" key="12">
    <source>
        <dbReference type="Proteomes" id="UP001431963"/>
    </source>
</evidence>
<comment type="caution">
    <text evidence="11">The sequence shown here is derived from an EMBL/GenBank/DDBJ whole genome shotgun (WGS) entry which is preliminary data.</text>
</comment>
<keyword evidence="5" id="KW-0949">S-adenosyl-L-methionine</keyword>
<dbReference type="EMBL" id="JBALHR010000011">
    <property type="protein sequence ID" value="MEH7829641.1"/>
    <property type="molecule type" value="Genomic_DNA"/>
</dbReference>
<dbReference type="InterPro" id="IPR002052">
    <property type="entry name" value="DNA_methylase_N6_adenine_CS"/>
</dbReference>
<sequence>MLFRFSLRLSLSRENPYQSGNKKEFERERSMAIKKSDIYRSLWESCDQLRGGMDASLYKDYILTLLFVKYVSDRAGQPDALIEVPPGASFADMKALRGSKNIGEGMDTIIARIAEENDLSGVIDRAFFNDAEKFGRGQKMINTLTALINIFSREELNFSKNRADGDDILGDAYEYLMRNFATEAGKSKGQFYTPAEVSRVVAAVAGVSRATSPKQTVYDPTCGSGSLLLKAAETARVPITIFGQEMDIATRGLARMNMIMHNRATAEIAQGDVIAEPHFLADAHTLQTFDFVVANPPFSAKAWAAGLTSETKYGRFDDGEPPAKNGDFAFLLHILASMKATGSGAVILPHGVLFRGNAEARLREKILKRGYIKGVIGLPANLFYGTGIPASIIVLDKAQATANRPVFMIDASRGFIKDGNKNRLRERDIHKIIDAFTRQQTISGYSRLVPFDEIARNDYNLNIPRYIDGSDPEDLQDITAHLHGGVPERDIDALGEFWAVMPTLRATLFGPNPRPGYADPLVAPDQVRATIRNHTDFAAFRTQVTGILDGWITANTPLLMGIKQGDHPRELINTIAEDMLTRFDAAPLVDKYEAYQRLMSYWAATMQDDVFIIAGGGWLAARDLREARKETSDDGKVKWLEEGDLTVNKVRLVTDVIPPALITARFFADLKAALDQASAKAEELGREIEELAEEHGAEGGLLEELMADGAKLTAGGVKARLKDRGLEPDEKALLKQAAALFEGEAEAKRAAKEAEARLTEAVLKKYPTLTMGEIQTLVVQDKWLADITAAIGAEVEARTETLTARVRVLTERYGQTLPQIMQDLAGLEARVAGHLAAMGVAG</sequence>
<dbReference type="InterPro" id="IPR051537">
    <property type="entry name" value="DNA_Adenine_Mtase"/>
</dbReference>
<evidence type="ECO:0000256" key="2">
    <source>
        <dbReference type="ARBA" id="ARBA00011900"/>
    </source>
</evidence>
<keyword evidence="8" id="KW-0175">Coiled coil</keyword>
<dbReference type="SUPFAM" id="SSF53335">
    <property type="entry name" value="S-adenosyl-L-methionine-dependent methyltransferases"/>
    <property type="match status" value="1"/>
</dbReference>
<keyword evidence="4 11" id="KW-0808">Transferase</keyword>
<feature type="domain" description="N6 adenine-specific DNA methyltransferase N-terminal" evidence="10">
    <location>
        <begin position="40"/>
        <end position="151"/>
    </location>
</feature>
<dbReference type="Pfam" id="PF12161">
    <property type="entry name" value="HsdM_N"/>
    <property type="match status" value="1"/>
</dbReference>
<dbReference type="PANTHER" id="PTHR42933:SF3">
    <property type="entry name" value="TYPE I RESTRICTION ENZYME MJAVIII METHYLASE SUBUNIT"/>
    <property type="match status" value="1"/>
</dbReference>
<dbReference type="GO" id="GO:0009007">
    <property type="term" value="F:site-specific DNA-methyltransferase (adenine-specific) activity"/>
    <property type="evidence" value="ECO:0007669"/>
    <property type="project" value="UniProtKB-EC"/>
</dbReference>
<feature type="coiled-coil region" evidence="8">
    <location>
        <begin position="667"/>
        <end position="694"/>
    </location>
</feature>
<evidence type="ECO:0000256" key="5">
    <source>
        <dbReference type="ARBA" id="ARBA00022691"/>
    </source>
</evidence>
<gene>
    <name evidence="11" type="ORF">V6590_15915</name>
</gene>
<accession>A0ABU8BY82</accession>
<dbReference type="NCBIfam" id="TIGR00497">
    <property type="entry name" value="hsdM"/>
    <property type="match status" value="1"/>
</dbReference>
<evidence type="ECO:0000256" key="6">
    <source>
        <dbReference type="ARBA" id="ARBA00022747"/>
    </source>
</evidence>
<evidence type="ECO:0000256" key="8">
    <source>
        <dbReference type="SAM" id="Coils"/>
    </source>
</evidence>
<comment type="similarity">
    <text evidence="1">Belongs to the N(4)/N(6)-methyltransferase family.</text>
</comment>
<keyword evidence="12" id="KW-1185">Reference proteome</keyword>
<keyword evidence="3 11" id="KW-0489">Methyltransferase</keyword>
<evidence type="ECO:0000256" key="4">
    <source>
        <dbReference type="ARBA" id="ARBA00022679"/>
    </source>
</evidence>
<dbReference type="InterPro" id="IPR038333">
    <property type="entry name" value="T1MK-like_N_sf"/>
</dbReference>
<evidence type="ECO:0000256" key="3">
    <source>
        <dbReference type="ARBA" id="ARBA00022603"/>
    </source>
</evidence>
<evidence type="ECO:0000256" key="7">
    <source>
        <dbReference type="ARBA" id="ARBA00047942"/>
    </source>
</evidence>
<dbReference type="Gene3D" id="3.40.50.150">
    <property type="entry name" value="Vaccinia Virus protein VP39"/>
    <property type="match status" value="1"/>
</dbReference>